<evidence type="ECO:0000259" key="3">
    <source>
        <dbReference type="SMART" id="SM00235"/>
    </source>
</evidence>
<dbReference type="Proteomes" id="UP000054770">
    <property type="component" value="Unassembled WGS sequence"/>
</dbReference>
<feature type="chain" id="PRO_5011113456" description="Peptidase metallopeptidase domain-containing protein" evidence="2">
    <location>
        <begin position="20"/>
        <end position="583"/>
    </location>
</feature>
<protein>
    <recommendedName>
        <fullName evidence="3">Peptidase metallopeptidase domain-containing protein</fullName>
    </recommendedName>
</protein>
<keyword evidence="2" id="KW-0732">Signal</keyword>
<accession>A0A158IUH8</accession>
<dbReference type="PANTHER" id="PTHR47197:SF3">
    <property type="entry name" value="DIHYDRO-HEME D1 DEHYDROGENASE"/>
    <property type="match status" value="1"/>
</dbReference>
<dbReference type="PANTHER" id="PTHR47197">
    <property type="entry name" value="PROTEIN NIRF"/>
    <property type="match status" value="1"/>
</dbReference>
<dbReference type="SUPFAM" id="SSF55486">
    <property type="entry name" value="Metalloproteases ('zincins'), catalytic domain"/>
    <property type="match status" value="1"/>
</dbReference>
<comment type="caution">
    <text evidence="4">The sequence shown here is derived from an EMBL/GenBank/DDBJ whole genome shotgun (WGS) entry which is preliminary data.</text>
</comment>
<feature type="region of interest" description="Disordered" evidence="1">
    <location>
        <begin position="179"/>
        <end position="198"/>
    </location>
</feature>
<dbReference type="SUPFAM" id="SSF50969">
    <property type="entry name" value="YVTN repeat-like/Quinoprotein amine dehydrogenase"/>
    <property type="match status" value="1"/>
</dbReference>
<dbReference type="SMART" id="SM00235">
    <property type="entry name" value="ZnMc"/>
    <property type="match status" value="1"/>
</dbReference>
<dbReference type="RefSeq" id="WP_125482943.1">
    <property type="nucleotide sequence ID" value="NZ_FCON02000029.1"/>
</dbReference>
<dbReference type="Gene3D" id="2.130.10.10">
    <property type="entry name" value="YVTN repeat-like/Quinoprotein amine dehydrogenase"/>
    <property type="match status" value="1"/>
</dbReference>
<dbReference type="InterPro" id="IPR011044">
    <property type="entry name" value="Quino_amine_DH_bsu"/>
</dbReference>
<dbReference type="Gene3D" id="3.40.390.10">
    <property type="entry name" value="Collagenase (Catalytic Domain)"/>
    <property type="match status" value="1"/>
</dbReference>
<dbReference type="OrthoDB" id="9008848at2"/>
<dbReference type="InterPro" id="IPR015943">
    <property type="entry name" value="WD40/YVTN_repeat-like_dom_sf"/>
</dbReference>
<sequence>MIRRFLVALAFFLSTFTLVSCSGGDGPDAGVAASGKSAQLKNTAKAAVGDSRGYALTAGIWPATPIGVCWEFDDSFMSRTEWQRGIVKKAVEDTWVANSNVSFTGWGKCSEYPNFYGIRIALTNGVPGYYYNNIGYENNNWANAMRLNFDPGSFMQDCYRDPERCIRITAVHEFGHGLGFSHEQNRPDKPENCADAPQGKDGDISFGDFDMESVMSYCNAPGVWMGDGILSATDIKMVQHFYGKKPRLMYVVKASQTPQWIAVFEMENATSVAQIPADPMVDDGVTRVITHIVSSPDDKFVFYVNQPWNRPGAHVHTIDTTTNKIIKSTAINEEIVDLKVSPDSKTLYVLWVNDQNQTGVRLFDASSNAVLGDIPLSNAKLLATPRVQNDAIYVLTATSDSSAQSIAKISVPDRKVIRTYAVGPAGKNGLNLGLSMDEKKIYFVAHEITGDSTPRMAALNLADGTYFKLPPLPAGLDVFDMQVLNMEDILIGTHIDSMGPRIYNIETGKVSVVHSGSNQDGPYLYVYSPDSGQNIYTMSDGRYGGNLNWFSRQQDLSYSGGDIHMYSFQMYSFAQKRPFTLVH</sequence>
<evidence type="ECO:0000256" key="1">
    <source>
        <dbReference type="SAM" id="MobiDB-lite"/>
    </source>
</evidence>
<organism evidence="4 5">
    <name type="scientific">Caballeronia choica</name>
    <dbReference type="NCBI Taxonomy" id="326476"/>
    <lineage>
        <taxon>Bacteria</taxon>
        <taxon>Pseudomonadati</taxon>
        <taxon>Pseudomonadota</taxon>
        <taxon>Betaproteobacteria</taxon>
        <taxon>Burkholderiales</taxon>
        <taxon>Burkholderiaceae</taxon>
        <taxon>Caballeronia</taxon>
    </lineage>
</organism>
<dbReference type="InterPro" id="IPR006026">
    <property type="entry name" value="Peptidase_Metallo"/>
</dbReference>
<dbReference type="InterPro" id="IPR024079">
    <property type="entry name" value="MetalloPept_cat_dom_sf"/>
</dbReference>
<dbReference type="InterPro" id="IPR051200">
    <property type="entry name" value="Host-pathogen_enzymatic-act"/>
</dbReference>
<evidence type="ECO:0000313" key="4">
    <source>
        <dbReference type="EMBL" id="SAL60342.1"/>
    </source>
</evidence>
<feature type="domain" description="Peptidase metallopeptidase" evidence="3">
    <location>
        <begin position="57"/>
        <end position="211"/>
    </location>
</feature>
<dbReference type="GO" id="GO:0008237">
    <property type="term" value="F:metallopeptidase activity"/>
    <property type="evidence" value="ECO:0007669"/>
    <property type="project" value="InterPro"/>
</dbReference>
<feature type="compositionally biased region" description="Basic and acidic residues" evidence="1">
    <location>
        <begin position="183"/>
        <end position="198"/>
    </location>
</feature>
<reference evidence="4" key="1">
    <citation type="submission" date="2016-01" db="EMBL/GenBank/DDBJ databases">
        <authorList>
            <person name="Peeters C."/>
        </authorList>
    </citation>
    <scope>NUCLEOTIDE SEQUENCE [LARGE SCALE GENOMIC DNA]</scope>
    <source>
        <strain evidence="4">LMG 22940</strain>
    </source>
</reference>
<dbReference type="GO" id="GO:0006508">
    <property type="term" value="P:proteolysis"/>
    <property type="evidence" value="ECO:0007669"/>
    <property type="project" value="InterPro"/>
</dbReference>
<dbReference type="PROSITE" id="PS51257">
    <property type="entry name" value="PROKAR_LIPOPROTEIN"/>
    <property type="match status" value="1"/>
</dbReference>
<dbReference type="AlphaFoldDB" id="A0A158IUH8"/>
<evidence type="ECO:0000313" key="5">
    <source>
        <dbReference type="Proteomes" id="UP000054770"/>
    </source>
</evidence>
<dbReference type="EMBL" id="FCON02000029">
    <property type="protein sequence ID" value="SAL60342.1"/>
    <property type="molecule type" value="Genomic_DNA"/>
</dbReference>
<name>A0A158IUH8_9BURK</name>
<keyword evidence="5" id="KW-1185">Reference proteome</keyword>
<gene>
    <name evidence="4" type="ORF">AWB68_03066</name>
</gene>
<dbReference type="GO" id="GO:0008270">
    <property type="term" value="F:zinc ion binding"/>
    <property type="evidence" value="ECO:0007669"/>
    <property type="project" value="InterPro"/>
</dbReference>
<feature type="signal peptide" evidence="2">
    <location>
        <begin position="1"/>
        <end position="19"/>
    </location>
</feature>
<proteinExistence type="predicted"/>
<evidence type="ECO:0000256" key="2">
    <source>
        <dbReference type="SAM" id="SignalP"/>
    </source>
</evidence>